<feature type="region of interest" description="Disordered" evidence="1">
    <location>
        <begin position="1"/>
        <end position="30"/>
    </location>
</feature>
<evidence type="ECO:0000313" key="2">
    <source>
        <dbReference type="EMBL" id="WTU45733.1"/>
    </source>
</evidence>
<reference evidence="2" key="1">
    <citation type="submission" date="2022-10" db="EMBL/GenBank/DDBJ databases">
        <title>The complete genomes of actinobacterial strains from the NBC collection.</title>
        <authorList>
            <person name="Joergensen T.S."/>
            <person name="Alvarez Arevalo M."/>
            <person name="Sterndorff E.B."/>
            <person name="Faurdal D."/>
            <person name="Vuksanovic O."/>
            <person name="Mourched A.-S."/>
            <person name="Charusanti P."/>
            <person name="Shaw S."/>
            <person name="Blin K."/>
            <person name="Weber T."/>
        </authorList>
    </citation>
    <scope>NUCLEOTIDE SEQUENCE</scope>
    <source>
        <strain evidence="2">NBC_00060</strain>
    </source>
</reference>
<accession>A0AAU2HD20</accession>
<dbReference type="EMBL" id="CP108253">
    <property type="protein sequence ID" value="WTU45733.1"/>
    <property type="molecule type" value="Genomic_DNA"/>
</dbReference>
<dbReference type="AlphaFoldDB" id="A0AAU2HD20"/>
<feature type="compositionally biased region" description="Basic residues" evidence="1">
    <location>
        <begin position="1"/>
        <end position="10"/>
    </location>
</feature>
<protein>
    <submittedName>
        <fullName evidence="2">Helicase associated domain-containing protein</fullName>
    </submittedName>
</protein>
<gene>
    <name evidence="2" type="ORF">OHV25_38325</name>
</gene>
<evidence type="ECO:0000256" key="1">
    <source>
        <dbReference type="SAM" id="MobiDB-lite"/>
    </source>
</evidence>
<name>A0AAU2HD20_9ACTN</name>
<organism evidence="2">
    <name type="scientific">Streptomyces sp. NBC_00060</name>
    <dbReference type="NCBI Taxonomy" id="2975636"/>
    <lineage>
        <taxon>Bacteria</taxon>
        <taxon>Bacillati</taxon>
        <taxon>Actinomycetota</taxon>
        <taxon>Actinomycetes</taxon>
        <taxon>Kitasatosporales</taxon>
        <taxon>Streptomycetaceae</taxon>
        <taxon>Streptomyces</taxon>
    </lineage>
</organism>
<sequence length="64" mass="7184">MNVPRKHVERLKRPETGDGPTGLQAGGDSPVEVKLGTFLDNTRRRAAKLSVERRADLNALDMRW</sequence>
<proteinExistence type="predicted"/>